<keyword evidence="1" id="KW-0812">Transmembrane</keyword>
<comment type="caution">
    <text evidence="2">The sequence shown here is derived from an EMBL/GenBank/DDBJ whole genome shotgun (WGS) entry which is preliminary data.</text>
</comment>
<feature type="transmembrane region" description="Helical" evidence="1">
    <location>
        <begin position="91"/>
        <end position="110"/>
    </location>
</feature>
<organism evidence="2 3">
    <name type="scientific">Terrabacter lapilli</name>
    <dbReference type="NCBI Taxonomy" id="436231"/>
    <lineage>
        <taxon>Bacteria</taxon>
        <taxon>Bacillati</taxon>
        <taxon>Actinomycetota</taxon>
        <taxon>Actinomycetes</taxon>
        <taxon>Micrococcales</taxon>
        <taxon>Intrasporangiaceae</taxon>
        <taxon>Terrabacter</taxon>
    </lineage>
</organism>
<dbReference type="Proteomes" id="UP001500013">
    <property type="component" value="Unassembled WGS sequence"/>
</dbReference>
<reference evidence="2 3" key="1">
    <citation type="journal article" date="2019" name="Int. J. Syst. Evol. Microbiol.">
        <title>The Global Catalogue of Microorganisms (GCM) 10K type strain sequencing project: providing services to taxonomists for standard genome sequencing and annotation.</title>
        <authorList>
            <consortium name="The Broad Institute Genomics Platform"/>
            <consortium name="The Broad Institute Genome Sequencing Center for Infectious Disease"/>
            <person name="Wu L."/>
            <person name="Ma J."/>
        </authorList>
    </citation>
    <scope>NUCLEOTIDE SEQUENCE [LARGE SCALE GENOMIC DNA]</scope>
    <source>
        <strain evidence="2 3">JCM 15628</strain>
    </source>
</reference>
<sequence>MPSSGERGHSRRGLVALCLLVTLLLAPVDCFVLAVAVGFGPSGFGGDRTMTRAEVLTSYLGQTAGVVALLLAVATFVVAAVPASRGRDRSLVAVVVAQAAAVAVLVASQVSI</sequence>
<keyword evidence="1" id="KW-0472">Membrane</keyword>
<gene>
    <name evidence="2" type="ORF">GCM10009817_23570</name>
</gene>
<dbReference type="EMBL" id="BAAAPU010000007">
    <property type="protein sequence ID" value="GAA1981617.1"/>
    <property type="molecule type" value="Genomic_DNA"/>
</dbReference>
<evidence type="ECO:0000256" key="1">
    <source>
        <dbReference type="SAM" id="Phobius"/>
    </source>
</evidence>
<name>A0ABN2S7D7_9MICO</name>
<feature type="transmembrane region" description="Helical" evidence="1">
    <location>
        <begin position="58"/>
        <end position="79"/>
    </location>
</feature>
<evidence type="ECO:0000313" key="2">
    <source>
        <dbReference type="EMBL" id="GAA1981617.1"/>
    </source>
</evidence>
<keyword evidence="1" id="KW-1133">Transmembrane helix</keyword>
<proteinExistence type="predicted"/>
<keyword evidence="3" id="KW-1185">Reference proteome</keyword>
<evidence type="ECO:0008006" key="4">
    <source>
        <dbReference type="Google" id="ProtNLM"/>
    </source>
</evidence>
<evidence type="ECO:0000313" key="3">
    <source>
        <dbReference type="Proteomes" id="UP001500013"/>
    </source>
</evidence>
<protein>
    <recommendedName>
        <fullName evidence="4">DUF4386 family protein</fullName>
    </recommendedName>
</protein>
<accession>A0ABN2S7D7</accession>